<feature type="region of interest" description="Disordered" evidence="1">
    <location>
        <begin position="55"/>
        <end position="159"/>
    </location>
</feature>
<name>A0A3N4JC80_9PEZI</name>
<proteinExistence type="predicted"/>
<keyword evidence="3" id="KW-1185">Reference proteome</keyword>
<organism evidence="2 3">
    <name type="scientific">Choiromyces venosus 120613-1</name>
    <dbReference type="NCBI Taxonomy" id="1336337"/>
    <lineage>
        <taxon>Eukaryota</taxon>
        <taxon>Fungi</taxon>
        <taxon>Dikarya</taxon>
        <taxon>Ascomycota</taxon>
        <taxon>Pezizomycotina</taxon>
        <taxon>Pezizomycetes</taxon>
        <taxon>Pezizales</taxon>
        <taxon>Tuberaceae</taxon>
        <taxon>Choiromyces</taxon>
    </lineage>
</organism>
<gene>
    <name evidence="2" type="ORF">L873DRAFT_1792650</name>
</gene>
<accession>A0A3N4JC80</accession>
<dbReference type="AlphaFoldDB" id="A0A3N4JC80"/>
<feature type="compositionally biased region" description="Basic and acidic residues" evidence="1">
    <location>
        <begin position="62"/>
        <end position="89"/>
    </location>
</feature>
<reference evidence="2 3" key="1">
    <citation type="journal article" date="2018" name="Nat. Ecol. Evol.">
        <title>Pezizomycetes genomes reveal the molecular basis of ectomycorrhizal truffle lifestyle.</title>
        <authorList>
            <person name="Murat C."/>
            <person name="Payen T."/>
            <person name="Noel B."/>
            <person name="Kuo A."/>
            <person name="Morin E."/>
            <person name="Chen J."/>
            <person name="Kohler A."/>
            <person name="Krizsan K."/>
            <person name="Balestrini R."/>
            <person name="Da Silva C."/>
            <person name="Montanini B."/>
            <person name="Hainaut M."/>
            <person name="Levati E."/>
            <person name="Barry K.W."/>
            <person name="Belfiori B."/>
            <person name="Cichocki N."/>
            <person name="Clum A."/>
            <person name="Dockter R.B."/>
            <person name="Fauchery L."/>
            <person name="Guy J."/>
            <person name="Iotti M."/>
            <person name="Le Tacon F."/>
            <person name="Lindquist E.A."/>
            <person name="Lipzen A."/>
            <person name="Malagnac F."/>
            <person name="Mello A."/>
            <person name="Molinier V."/>
            <person name="Miyauchi S."/>
            <person name="Poulain J."/>
            <person name="Riccioni C."/>
            <person name="Rubini A."/>
            <person name="Sitrit Y."/>
            <person name="Splivallo R."/>
            <person name="Traeger S."/>
            <person name="Wang M."/>
            <person name="Zifcakova L."/>
            <person name="Wipf D."/>
            <person name="Zambonelli A."/>
            <person name="Paolocci F."/>
            <person name="Nowrousian M."/>
            <person name="Ottonello S."/>
            <person name="Baldrian P."/>
            <person name="Spatafora J.W."/>
            <person name="Henrissat B."/>
            <person name="Nagy L.G."/>
            <person name="Aury J.M."/>
            <person name="Wincker P."/>
            <person name="Grigoriev I.V."/>
            <person name="Bonfante P."/>
            <person name="Martin F.M."/>
        </authorList>
    </citation>
    <scope>NUCLEOTIDE SEQUENCE [LARGE SCALE GENOMIC DNA]</scope>
    <source>
        <strain evidence="2 3">120613-1</strain>
    </source>
</reference>
<evidence type="ECO:0000313" key="2">
    <source>
        <dbReference type="EMBL" id="RPA94887.1"/>
    </source>
</evidence>
<dbReference type="EMBL" id="ML120432">
    <property type="protein sequence ID" value="RPA94887.1"/>
    <property type="molecule type" value="Genomic_DNA"/>
</dbReference>
<dbReference type="Proteomes" id="UP000276215">
    <property type="component" value="Unassembled WGS sequence"/>
</dbReference>
<sequence length="159" mass="17735">MELVAVVEAVGQAVREIGATIEALLYLKPLPFLFTTLTGLAESWYSGIREGSYDIAVSPQEKGQKMPEDEEYPRKEDDDDSNIDKEKMAHARGRKRVPSPLAQASPGGRKRKKKKEDGRNTSTKPGNQENHNPQFRKSSKETQATVLHTPPHSNPNNLK</sequence>
<evidence type="ECO:0000313" key="3">
    <source>
        <dbReference type="Proteomes" id="UP000276215"/>
    </source>
</evidence>
<feature type="compositionally biased region" description="Polar residues" evidence="1">
    <location>
        <begin position="120"/>
        <end position="146"/>
    </location>
</feature>
<protein>
    <submittedName>
        <fullName evidence="2">Uncharacterized protein</fullName>
    </submittedName>
</protein>
<evidence type="ECO:0000256" key="1">
    <source>
        <dbReference type="SAM" id="MobiDB-lite"/>
    </source>
</evidence>